<proteinExistence type="predicted"/>
<keyword evidence="5" id="KW-1185">Reference proteome</keyword>
<dbReference type="Proteomes" id="UP000553632">
    <property type="component" value="Unassembled WGS sequence"/>
</dbReference>
<comment type="subcellular location">
    <subcellularLocation>
        <location evidence="1">Mitochondrion</location>
    </subcellularLocation>
</comment>
<keyword evidence="3" id="KW-1015">Disulfide bond</keyword>
<gene>
    <name evidence="4" type="ORF">FOZ63_004650</name>
</gene>
<comment type="caution">
    <text evidence="4">The sequence shown here is derived from an EMBL/GenBank/DDBJ whole genome shotgun (WGS) entry which is preliminary data.</text>
</comment>
<dbReference type="InterPro" id="IPR048280">
    <property type="entry name" value="COX6B-like"/>
</dbReference>
<dbReference type="EMBL" id="JABANO010016621">
    <property type="protein sequence ID" value="KAF4734861.1"/>
    <property type="molecule type" value="Genomic_DNA"/>
</dbReference>
<evidence type="ECO:0000256" key="2">
    <source>
        <dbReference type="ARBA" id="ARBA00023128"/>
    </source>
</evidence>
<reference evidence="4 5" key="1">
    <citation type="submission" date="2020-04" db="EMBL/GenBank/DDBJ databases">
        <title>Perkinsus olseni comparative genomics.</title>
        <authorList>
            <person name="Bogema D.R."/>
        </authorList>
    </citation>
    <scope>NUCLEOTIDE SEQUENCE [LARGE SCALE GENOMIC DNA]</scope>
    <source>
        <strain evidence="4 5">ATCC PRA-207</strain>
    </source>
</reference>
<sequence>MDPRSTSPPEATVKGVARREKCWKARDDFFQCLTDNNEATVAVPRLVFIMLHGLWAVSDSGLNISRSNGKSANSEVHLSERF</sequence>
<evidence type="ECO:0000256" key="1">
    <source>
        <dbReference type="ARBA" id="ARBA00004173"/>
    </source>
</evidence>
<dbReference type="AlphaFoldDB" id="A0A7J6SPT4"/>
<organism evidence="4 5">
    <name type="scientific">Perkinsus olseni</name>
    <name type="common">Perkinsus atlanticus</name>
    <dbReference type="NCBI Taxonomy" id="32597"/>
    <lineage>
        <taxon>Eukaryota</taxon>
        <taxon>Sar</taxon>
        <taxon>Alveolata</taxon>
        <taxon>Perkinsozoa</taxon>
        <taxon>Perkinsea</taxon>
        <taxon>Perkinsida</taxon>
        <taxon>Perkinsidae</taxon>
        <taxon>Perkinsus</taxon>
    </lineage>
</organism>
<dbReference type="Pfam" id="PF02297">
    <property type="entry name" value="COX6B"/>
    <property type="match status" value="1"/>
</dbReference>
<dbReference type="GO" id="GO:0005739">
    <property type="term" value="C:mitochondrion"/>
    <property type="evidence" value="ECO:0007669"/>
    <property type="project" value="UniProtKB-SubCell"/>
</dbReference>
<name>A0A7J6SPT4_PEROL</name>
<evidence type="ECO:0000256" key="3">
    <source>
        <dbReference type="ARBA" id="ARBA00023157"/>
    </source>
</evidence>
<evidence type="ECO:0000313" key="5">
    <source>
        <dbReference type="Proteomes" id="UP000553632"/>
    </source>
</evidence>
<keyword evidence="2" id="KW-0496">Mitochondrion</keyword>
<accession>A0A7J6SPT4</accession>
<protein>
    <submittedName>
        <fullName evidence="4">Uncharacterized protein</fullName>
    </submittedName>
</protein>
<evidence type="ECO:0000313" key="4">
    <source>
        <dbReference type="EMBL" id="KAF4734861.1"/>
    </source>
</evidence>